<keyword evidence="3" id="KW-0963">Cytoplasm</keyword>
<proteinExistence type="inferred from homology"/>
<comment type="similarity">
    <text evidence="3">Belongs to the CoaE family.</text>
</comment>
<dbReference type="GO" id="GO:0005524">
    <property type="term" value="F:ATP binding"/>
    <property type="evidence" value="ECO:0007669"/>
    <property type="project" value="UniProtKB-UniRule"/>
</dbReference>
<dbReference type="GO" id="GO:0005737">
    <property type="term" value="C:cytoplasm"/>
    <property type="evidence" value="ECO:0007669"/>
    <property type="project" value="UniProtKB-SubCell"/>
</dbReference>
<feature type="binding site" evidence="3">
    <location>
        <begin position="11"/>
        <end position="16"/>
    </location>
    <ligand>
        <name>ATP</name>
        <dbReference type="ChEBI" id="CHEBI:30616"/>
    </ligand>
</feature>
<dbReference type="UniPathway" id="UPA00241">
    <property type="reaction ID" value="UER00356"/>
</dbReference>
<gene>
    <name evidence="3" type="primary">coaE</name>
    <name evidence="5" type="ORF">CBW42_07795</name>
</gene>
<dbReference type="GO" id="GO:0004140">
    <property type="term" value="F:dephospho-CoA kinase activity"/>
    <property type="evidence" value="ECO:0007669"/>
    <property type="project" value="UniProtKB-UniRule"/>
</dbReference>
<organism evidence="5 6">
    <name type="scientific">Butyricicoccus porcorum</name>
    <dbReference type="NCBI Taxonomy" id="1945634"/>
    <lineage>
        <taxon>Bacteria</taxon>
        <taxon>Bacillati</taxon>
        <taxon>Bacillota</taxon>
        <taxon>Clostridia</taxon>
        <taxon>Eubacteriales</taxon>
        <taxon>Butyricicoccaceae</taxon>
        <taxon>Butyricicoccus</taxon>
    </lineage>
</organism>
<evidence type="ECO:0000313" key="5">
    <source>
        <dbReference type="EMBL" id="OUM20718.1"/>
    </source>
</evidence>
<dbReference type="CDD" id="cd02022">
    <property type="entry name" value="DPCK"/>
    <property type="match status" value="1"/>
</dbReference>
<evidence type="ECO:0000256" key="1">
    <source>
        <dbReference type="ARBA" id="ARBA00022741"/>
    </source>
</evidence>
<sequence>MKILGLTGGSGTGKSAASTAFASLGCAVIDADASYRALCDTCTPMLEEIQSVFFDVLSSDGKLDRKKLGAIVFADPDKLLQLNAITHPYIRQAAREAFAAYEQEGYALCIYDAPVLFEGGMETLCDKTCAVLANRETRIARIMGRDSITREYAALRIDAQPDDAFYRARCNYFIQNDADLDTLYAQVRRIYDDILR</sequence>
<evidence type="ECO:0000256" key="4">
    <source>
        <dbReference type="NCBIfam" id="TIGR00152"/>
    </source>
</evidence>
<keyword evidence="1 3" id="KW-0547">Nucleotide-binding</keyword>
<comment type="subcellular location">
    <subcellularLocation>
        <location evidence="3">Cytoplasm</location>
    </subcellularLocation>
</comment>
<dbReference type="SUPFAM" id="SSF52540">
    <property type="entry name" value="P-loop containing nucleoside triphosphate hydrolases"/>
    <property type="match status" value="1"/>
</dbReference>
<dbReference type="NCBIfam" id="TIGR00152">
    <property type="entry name" value="dephospho-CoA kinase"/>
    <property type="match status" value="1"/>
</dbReference>
<keyword evidence="3" id="KW-0173">Coenzyme A biosynthesis</keyword>
<dbReference type="EMBL" id="NHOC01000005">
    <property type="protein sequence ID" value="OUM20718.1"/>
    <property type="molecule type" value="Genomic_DNA"/>
</dbReference>
<evidence type="ECO:0000256" key="3">
    <source>
        <dbReference type="HAMAP-Rule" id="MF_00376"/>
    </source>
</evidence>
<keyword evidence="2 3" id="KW-0067">ATP-binding</keyword>
<comment type="catalytic activity">
    <reaction evidence="3">
        <text>3'-dephospho-CoA + ATP = ADP + CoA + H(+)</text>
        <dbReference type="Rhea" id="RHEA:18245"/>
        <dbReference type="ChEBI" id="CHEBI:15378"/>
        <dbReference type="ChEBI" id="CHEBI:30616"/>
        <dbReference type="ChEBI" id="CHEBI:57287"/>
        <dbReference type="ChEBI" id="CHEBI:57328"/>
        <dbReference type="ChEBI" id="CHEBI:456216"/>
        <dbReference type="EC" id="2.7.1.24"/>
    </reaction>
</comment>
<dbReference type="OrthoDB" id="9812943at2"/>
<dbReference type="PROSITE" id="PS51257">
    <property type="entry name" value="PROKAR_LIPOPROTEIN"/>
    <property type="match status" value="1"/>
</dbReference>
<name>A0A252F4L2_9FIRM</name>
<dbReference type="Proteomes" id="UP000194903">
    <property type="component" value="Unassembled WGS sequence"/>
</dbReference>
<comment type="caution">
    <text evidence="5">The sequence shown here is derived from an EMBL/GenBank/DDBJ whole genome shotgun (WGS) entry which is preliminary data.</text>
</comment>
<comment type="pathway">
    <text evidence="3">Cofactor biosynthesis; coenzyme A biosynthesis; CoA from (R)-pantothenate: step 5/5.</text>
</comment>
<keyword evidence="3 5" id="KW-0418">Kinase</keyword>
<dbReference type="GO" id="GO:0015937">
    <property type="term" value="P:coenzyme A biosynthetic process"/>
    <property type="evidence" value="ECO:0007669"/>
    <property type="project" value="UniProtKB-UniRule"/>
</dbReference>
<dbReference type="AlphaFoldDB" id="A0A252F4L2"/>
<dbReference type="InterPro" id="IPR001977">
    <property type="entry name" value="Depp_CoAkinase"/>
</dbReference>
<protein>
    <recommendedName>
        <fullName evidence="3 4">Dephospho-CoA kinase</fullName>
        <ecNumber evidence="3 4">2.7.1.24</ecNumber>
    </recommendedName>
    <alternativeName>
        <fullName evidence="3">Dephosphocoenzyme A kinase</fullName>
    </alternativeName>
</protein>
<accession>A0A252F4L2</accession>
<dbReference type="RefSeq" id="WP_087019522.1">
    <property type="nucleotide sequence ID" value="NZ_CP178353.1"/>
</dbReference>
<keyword evidence="6" id="KW-1185">Reference proteome</keyword>
<dbReference type="PROSITE" id="PS51219">
    <property type="entry name" value="DPCK"/>
    <property type="match status" value="1"/>
</dbReference>
<dbReference type="InterPro" id="IPR027417">
    <property type="entry name" value="P-loop_NTPase"/>
</dbReference>
<dbReference type="HAMAP" id="MF_00376">
    <property type="entry name" value="Dephospho_CoA_kinase"/>
    <property type="match status" value="1"/>
</dbReference>
<reference evidence="5 6" key="1">
    <citation type="submission" date="2017-05" db="EMBL/GenBank/DDBJ databases">
        <title>Butyricicoccus porcorum sp. nov. a butyrate-producing bacterium from the swine intestinal tract.</title>
        <authorList>
            <person name="Trachsel J."/>
            <person name="Humphrey S."/>
            <person name="Allen H.K."/>
        </authorList>
    </citation>
    <scope>NUCLEOTIDE SEQUENCE [LARGE SCALE GENOMIC DNA]</scope>
    <source>
        <strain evidence="5">BB10</strain>
    </source>
</reference>
<comment type="function">
    <text evidence="3">Catalyzes the phosphorylation of the 3'-hydroxyl group of dephosphocoenzyme A to form coenzyme A.</text>
</comment>
<dbReference type="EC" id="2.7.1.24" evidence="3 4"/>
<dbReference type="Pfam" id="PF01121">
    <property type="entry name" value="CoaE"/>
    <property type="match status" value="1"/>
</dbReference>
<evidence type="ECO:0000256" key="2">
    <source>
        <dbReference type="ARBA" id="ARBA00022840"/>
    </source>
</evidence>
<dbReference type="PANTHER" id="PTHR10695:SF46">
    <property type="entry name" value="BIFUNCTIONAL COENZYME A SYNTHASE-RELATED"/>
    <property type="match status" value="1"/>
</dbReference>
<keyword evidence="3" id="KW-0808">Transferase</keyword>
<evidence type="ECO:0000313" key="6">
    <source>
        <dbReference type="Proteomes" id="UP000194903"/>
    </source>
</evidence>
<dbReference type="Gene3D" id="3.40.50.300">
    <property type="entry name" value="P-loop containing nucleotide triphosphate hydrolases"/>
    <property type="match status" value="1"/>
</dbReference>
<dbReference type="PANTHER" id="PTHR10695">
    <property type="entry name" value="DEPHOSPHO-COA KINASE-RELATED"/>
    <property type="match status" value="1"/>
</dbReference>